<accession>A0ACA9S6Z9</accession>
<feature type="non-terminal residue" evidence="1">
    <location>
        <position position="1"/>
    </location>
</feature>
<sequence>IKKLNLVIGIVSMSSLRQGIAVICLRHLVSLRDKEISIEKDKSTEEENTDSNLG</sequence>
<keyword evidence="2" id="KW-1185">Reference proteome</keyword>
<gene>
    <name evidence="1" type="ORF">RPERSI_LOCUS27525</name>
</gene>
<name>A0ACA9S6Z9_9GLOM</name>
<reference evidence="1" key="1">
    <citation type="submission" date="2021-06" db="EMBL/GenBank/DDBJ databases">
        <authorList>
            <person name="Kallberg Y."/>
            <person name="Tangrot J."/>
            <person name="Rosling A."/>
        </authorList>
    </citation>
    <scope>NUCLEOTIDE SEQUENCE</scope>
    <source>
        <strain evidence="1">MA461A</strain>
    </source>
</reference>
<evidence type="ECO:0000313" key="1">
    <source>
        <dbReference type="EMBL" id="CAG8829520.1"/>
    </source>
</evidence>
<comment type="caution">
    <text evidence="1">The sequence shown here is derived from an EMBL/GenBank/DDBJ whole genome shotgun (WGS) entry which is preliminary data.</text>
</comment>
<dbReference type="Proteomes" id="UP000789920">
    <property type="component" value="Unassembled WGS sequence"/>
</dbReference>
<dbReference type="EMBL" id="CAJVQC010097412">
    <property type="protein sequence ID" value="CAG8829520.1"/>
    <property type="molecule type" value="Genomic_DNA"/>
</dbReference>
<proteinExistence type="predicted"/>
<feature type="non-terminal residue" evidence="1">
    <location>
        <position position="54"/>
    </location>
</feature>
<organism evidence="1 2">
    <name type="scientific">Racocetra persica</name>
    <dbReference type="NCBI Taxonomy" id="160502"/>
    <lineage>
        <taxon>Eukaryota</taxon>
        <taxon>Fungi</taxon>
        <taxon>Fungi incertae sedis</taxon>
        <taxon>Mucoromycota</taxon>
        <taxon>Glomeromycotina</taxon>
        <taxon>Glomeromycetes</taxon>
        <taxon>Diversisporales</taxon>
        <taxon>Gigasporaceae</taxon>
        <taxon>Racocetra</taxon>
    </lineage>
</organism>
<protein>
    <submittedName>
        <fullName evidence="1">23011_t:CDS:1</fullName>
    </submittedName>
</protein>
<evidence type="ECO:0000313" key="2">
    <source>
        <dbReference type="Proteomes" id="UP000789920"/>
    </source>
</evidence>